<evidence type="ECO:0000313" key="2">
    <source>
        <dbReference type="EMBL" id="MCL7038427.1"/>
    </source>
</evidence>
<organism evidence="2 3">
    <name type="scientific">Papaver nudicaule</name>
    <name type="common">Iceland poppy</name>
    <dbReference type="NCBI Taxonomy" id="74823"/>
    <lineage>
        <taxon>Eukaryota</taxon>
        <taxon>Viridiplantae</taxon>
        <taxon>Streptophyta</taxon>
        <taxon>Embryophyta</taxon>
        <taxon>Tracheophyta</taxon>
        <taxon>Spermatophyta</taxon>
        <taxon>Magnoliopsida</taxon>
        <taxon>Ranunculales</taxon>
        <taxon>Papaveraceae</taxon>
        <taxon>Papaveroideae</taxon>
        <taxon>Papaver</taxon>
    </lineage>
</organism>
<dbReference type="PANTHER" id="PTHR14791">
    <property type="entry name" value="BOMB/KIRA PROTEINS"/>
    <property type="match status" value="1"/>
</dbReference>
<proteinExistence type="predicted"/>
<sequence>MVNTAAAFVEGSVSIGVIIRDLWGRPIVSYSRKISSSNSDDDDLDLFDEELEGVNQGLELCIKYRLKLVDLHLTSEETVEVYYRNEETGNKSRKDPKKAITKSWGSQSPSSSTSSSTTATKRSDQVLVVAGCKSCLMYFMLPKYVVDCPKCSGIILHFDRFQNGSSIPWVFS</sequence>
<reference evidence="2" key="1">
    <citation type="submission" date="2022-03" db="EMBL/GenBank/DDBJ databases">
        <title>A functionally conserved STORR gene fusion in Papaver species that diverged 16.8 million years ago.</title>
        <authorList>
            <person name="Catania T."/>
        </authorList>
    </citation>
    <scope>NUCLEOTIDE SEQUENCE</scope>
    <source>
        <strain evidence="2">S-191538</strain>
    </source>
</reference>
<dbReference type="InterPro" id="IPR051105">
    <property type="entry name" value="WWC/KIBRA_Hippo_Reg"/>
</dbReference>
<comment type="caution">
    <text evidence="2">The sequence shown here is derived from an EMBL/GenBank/DDBJ whole genome shotgun (WGS) entry which is preliminary data.</text>
</comment>
<dbReference type="PANTHER" id="PTHR14791:SF29">
    <property type="entry name" value="PROTEIN KIBRA"/>
    <property type="match status" value="1"/>
</dbReference>
<name>A0AA41SKH5_PAPNU</name>
<evidence type="ECO:0000256" key="1">
    <source>
        <dbReference type="SAM" id="MobiDB-lite"/>
    </source>
</evidence>
<evidence type="ECO:0000313" key="3">
    <source>
        <dbReference type="Proteomes" id="UP001177140"/>
    </source>
</evidence>
<gene>
    <name evidence="2" type="ORF">MKW94_030524</name>
</gene>
<protein>
    <submittedName>
        <fullName evidence="2">Uncharacterized protein</fullName>
    </submittedName>
</protein>
<dbReference type="AlphaFoldDB" id="A0AA41SKH5"/>
<dbReference type="EMBL" id="JAJJMA010190421">
    <property type="protein sequence ID" value="MCL7038427.1"/>
    <property type="molecule type" value="Genomic_DNA"/>
</dbReference>
<feature type="region of interest" description="Disordered" evidence="1">
    <location>
        <begin position="87"/>
        <end position="118"/>
    </location>
</feature>
<feature type="compositionally biased region" description="Low complexity" evidence="1">
    <location>
        <begin position="101"/>
        <end position="118"/>
    </location>
</feature>
<dbReference type="Proteomes" id="UP001177140">
    <property type="component" value="Unassembled WGS sequence"/>
</dbReference>
<keyword evidence="3" id="KW-1185">Reference proteome</keyword>
<accession>A0AA41SKH5</accession>